<dbReference type="AlphaFoldDB" id="X6LZR6"/>
<sequence length="209" mass="23278">MLEHPDDIGVQLQGLKLLAALAQHNNTSIIDTLCQHITLETDLKAIQGNVKNPAMMGAFADLINGLLKDEKKGPQVAQALQAEGIPEFLQKGLEHHKMNMDVAHKISQASKTIDQYLYKPNIGKMTGDLKQFGTMAMAQLANMDPEQLMKIMGYVKQLIKQDTVAIVMDTMQKNTDRRSLIQMSVVVLANLSSHEKGLKLFFEMSNYNN</sequence>
<gene>
    <name evidence="1" type="ORF">RFI_30268</name>
</gene>
<comment type="caution">
    <text evidence="1">The sequence shown here is derived from an EMBL/GenBank/DDBJ whole genome shotgun (WGS) entry which is preliminary data.</text>
</comment>
<keyword evidence="2" id="KW-1185">Reference proteome</keyword>
<dbReference type="InterPro" id="IPR016024">
    <property type="entry name" value="ARM-type_fold"/>
</dbReference>
<organism evidence="1 2">
    <name type="scientific">Reticulomyxa filosa</name>
    <dbReference type="NCBI Taxonomy" id="46433"/>
    <lineage>
        <taxon>Eukaryota</taxon>
        <taxon>Sar</taxon>
        <taxon>Rhizaria</taxon>
        <taxon>Retaria</taxon>
        <taxon>Foraminifera</taxon>
        <taxon>Monothalamids</taxon>
        <taxon>Reticulomyxidae</taxon>
        <taxon>Reticulomyxa</taxon>
    </lineage>
</organism>
<proteinExistence type="predicted"/>
<dbReference type="Proteomes" id="UP000023152">
    <property type="component" value="Unassembled WGS sequence"/>
</dbReference>
<dbReference type="EMBL" id="ASPP01026486">
    <property type="protein sequence ID" value="ETO07124.1"/>
    <property type="molecule type" value="Genomic_DNA"/>
</dbReference>
<evidence type="ECO:0000313" key="1">
    <source>
        <dbReference type="EMBL" id="ETO07124.1"/>
    </source>
</evidence>
<accession>X6LZR6</accession>
<protein>
    <submittedName>
        <fullName evidence="1">Uncharacterized protein</fullName>
    </submittedName>
</protein>
<dbReference type="OrthoDB" id="449062at2759"/>
<reference evidence="1 2" key="1">
    <citation type="journal article" date="2013" name="Curr. Biol.">
        <title>The Genome of the Foraminiferan Reticulomyxa filosa.</title>
        <authorList>
            <person name="Glockner G."/>
            <person name="Hulsmann N."/>
            <person name="Schleicher M."/>
            <person name="Noegel A.A."/>
            <person name="Eichinger L."/>
            <person name="Gallinger C."/>
            <person name="Pawlowski J."/>
            <person name="Sierra R."/>
            <person name="Euteneuer U."/>
            <person name="Pillet L."/>
            <person name="Moustafa A."/>
            <person name="Platzer M."/>
            <person name="Groth M."/>
            <person name="Szafranski K."/>
            <person name="Schliwa M."/>
        </authorList>
    </citation>
    <scope>NUCLEOTIDE SEQUENCE [LARGE SCALE GENOMIC DNA]</scope>
</reference>
<name>X6LZR6_RETFI</name>
<dbReference type="SUPFAM" id="SSF48371">
    <property type="entry name" value="ARM repeat"/>
    <property type="match status" value="1"/>
</dbReference>
<evidence type="ECO:0000313" key="2">
    <source>
        <dbReference type="Proteomes" id="UP000023152"/>
    </source>
</evidence>